<dbReference type="EMBL" id="ML996090">
    <property type="protein sequence ID" value="KAF2150066.1"/>
    <property type="molecule type" value="Genomic_DNA"/>
</dbReference>
<keyword evidence="4" id="KW-1185">Reference proteome</keyword>
<gene>
    <name evidence="3" type="ORF">K461DRAFT_296454</name>
</gene>
<feature type="coiled-coil region" evidence="1">
    <location>
        <begin position="94"/>
        <end position="121"/>
    </location>
</feature>
<feature type="compositionally biased region" description="Basic residues" evidence="2">
    <location>
        <begin position="41"/>
        <end position="53"/>
    </location>
</feature>
<protein>
    <submittedName>
        <fullName evidence="3">Uncharacterized protein</fullName>
    </submittedName>
</protein>
<feature type="compositionally biased region" description="Basic and acidic residues" evidence="2">
    <location>
        <begin position="29"/>
        <end position="40"/>
    </location>
</feature>
<proteinExistence type="predicted"/>
<reference evidence="3" key="1">
    <citation type="journal article" date="2020" name="Stud. Mycol.">
        <title>101 Dothideomycetes genomes: a test case for predicting lifestyles and emergence of pathogens.</title>
        <authorList>
            <person name="Haridas S."/>
            <person name="Albert R."/>
            <person name="Binder M."/>
            <person name="Bloem J."/>
            <person name="Labutti K."/>
            <person name="Salamov A."/>
            <person name="Andreopoulos B."/>
            <person name="Baker S."/>
            <person name="Barry K."/>
            <person name="Bills G."/>
            <person name="Bluhm B."/>
            <person name="Cannon C."/>
            <person name="Castanera R."/>
            <person name="Culley D."/>
            <person name="Daum C."/>
            <person name="Ezra D."/>
            <person name="Gonzalez J."/>
            <person name="Henrissat B."/>
            <person name="Kuo A."/>
            <person name="Liang C."/>
            <person name="Lipzen A."/>
            <person name="Lutzoni F."/>
            <person name="Magnuson J."/>
            <person name="Mondo S."/>
            <person name="Nolan M."/>
            <person name="Ohm R."/>
            <person name="Pangilinan J."/>
            <person name="Park H.-J."/>
            <person name="Ramirez L."/>
            <person name="Alfaro M."/>
            <person name="Sun H."/>
            <person name="Tritt A."/>
            <person name="Yoshinaga Y."/>
            <person name="Zwiers L.-H."/>
            <person name="Turgeon B."/>
            <person name="Goodwin S."/>
            <person name="Spatafora J."/>
            <person name="Crous P."/>
            <person name="Grigoriev I."/>
        </authorList>
    </citation>
    <scope>NUCLEOTIDE SEQUENCE</scope>
    <source>
        <strain evidence="3">CBS 260.36</strain>
    </source>
</reference>
<evidence type="ECO:0000256" key="1">
    <source>
        <dbReference type="SAM" id="Coils"/>
    </source>
</evidence>
<accession>A0A9P4IWX5</accession>
<organism evidence="3 4">
    <name type="scientific">Myriangium duriaei CBS 260.36</name>
    <dbReference type="NCBI Taxonomy" id="1168546"/>
    <lineage>
        <taxon>Eukaryota</taxon>
        <taxon>Fungi</taxon>
        <taxon>Dikarya</taxon>
        <taxon>Ascomycota</taxon>
        <taxon>Pezizomycotina</taxon>
        <taxon>Dothideomycetes</taxon>
        <taxon>Dothideomycetidae</taxon>
        <taxon>Myriangiales</taxon>
        <taxon>Myriangiaceae</taxon>
        <taxon>Myriangium</taxon>
    </lineage>
</organism>
<sequence>MAGSNRILEDAPDGTTSDLGASTFNTNSRLDRSANEVAERKRARRQRKRHARRAREAAREDELEVLRLDNALLEMDRDHALRECARLGDLEVRLEKLAELQAEDTEEILKLREEVVSLEKDKREKMQGARDIHAMLMESFGDWIPTGERA</sequence>
<name>A0A9P4IWX5_9PEZI</name>
<feature type="region of interest" description="Disordered" evidence="2">
    <location>
        <begin position="1"/>
        <end position="58"/>
    </location>
</feature>
<keyword evidence="1" id="KW-0175">Coiled coil</keyword>
<evidence type="ECO:0000313" key="3">
    <source>
        <dbReference type="EMBL" id="KAF2150066.1"/>
    </source>
</evidence>
<dbReference type="AlphaFoldDB" id="A0A9P4IWX5"/>
<dbReference type="Proteomes" id="UP000799439">
    <property type="component" value="Unassembled WGS sequence"/>
</dbReference>
<evidence type="ECO:0000256" key="2">
    <source>
        <dbReference type="SAM" id="MobiDB-lite"/>
    </source>
</evidence>
<evidence type="ECO:0000313" key="4">
    <source>
        <dbReference type="Proteomes" id="UP000799439"/>
    </source>
</evidence>
<feature type="compositionally biased region" description="Polar residues" evidence="2">
    <location>
        <begin position="14"/>
        <end position="28"/>
    </location>
</feature>
<comment type="caution">
    <text evidence="3">The sequence shown here is derived from an EMBL/GenBank/DDBJ whole genome shotgun (WGS) entry which is preliminary data.</text>
</comment>